<dbReference type="InterPro" id="IPR036661">
    <property type="entry name" value="Luciferase-like_sf"/>
</dbReference>
<gene>
    <name evidence="2" type="ORF">FB388_6775</name>
</gene>
<feature type="domain" description="Luciferase-like" evidence="1">
    <location>
        <begin position="16"/>
        <end position="134"/>
    </location>
</feature>
<dbReference type="Proteomes" id="UP000319818">
    <property type="component" value="Unassembled WGS sequence"/>
</dbReference>
<dbReference type="Gene3D" id="3.20.20.30">
    <property type="entry name" value="Luciferase-like domain"/>
    <property type="match status" value="1"/>
</dbReference>
<evidence type="ECO:0000259" key="1">
    <source>
        <dbReference type="Pfam" id="PF00296"/>
    </source>
</evidence>
<organism evidence="2 3">
    <name type="scientific">Pseudonocardia cypriaca</name>
    <dbReference type="NCBI Taxonomy" id="882449"/>
    <lineage>
        <taxon>Bacteria</taxon>
        <taxon>Bacillati</taxon>
        <taxon>Actinomycetota</taxon>
        <taxon>Actinomycetes</taxon>
        <taxon>Pseudonocardiales</taxon>
        <taxon>Pseudonocardiaceae</taxon>
        <taxon>Pseudonocardia</taxon>
    </lineage>
</organism>
<dbReference type="EMBL" id="VFPH01000003">
    <property type="protein sequence ID" value="TQM35344.1"/>
    <property type="molecule type" value="Genomic_DNA"/>
</dbReference>
<dbReference type="OrthoDB" id="5241778at2"/>
<keyword evidence="3" id="KW-1185">Reference proteome</keyword>
<sequence>MTRPFRFGVVAPLTTDLPTWLARVRRIADSGYSTLLMPDVPQWQPAPGPTLATAAALTDLRVGTWVYASPLRPAWMTAWEAHSLSVLTDGRFEMGIATGRPGIEDELRRLGLPAVPPSERLAQVRETVTALRDLDGPDRHTPVAMAVSGPKARALAVDVADTVTFALHDVPRAEVARLARDSRAVRDLELALHVPVVGDTVAPFMAHPATDPAALHAMDSLAVLPDDPAAAAEEIQRRREEIGFSYFVFGADVADAFAPVVAELAGH</sequence>
<dbReference type="GO" id="GO:0004497">
    <property type="term" value="F:monooxygenase activity"/>
    <property type="evidence" value="ECO:0007669"/>
    <property type="project" value="UniProtKB-KW"/>
</dbReference>
<keyword evidence="2" id="KW-0503">Monooxygenase</keyword>
<dbReference type="Pfam" id="PF00296">
    <property type="entry name" value="Bac_luciferase"/>
    <property type="match status" value="1"/>
</dbReference>
<name>A0A543FNR3_9PSEU</name>
<accession>A0A543FNR3</accession>
<dbReference type="AlphaFoldDB" id="A0A543FNR3"/>
<protein>
    <submittedName>
        <fullName evidence="2">Alkanesulfonate monooxygenase SsuD/methylene tetrahydromethanopterin reductase-like flavin-dependent oxidoreductase (Luciferase family)</fullName>
    </submittedName>
</protein>
<reference evidence="2 3" key="1">
    <citation type="submission" date="2019-06" db="EMBL/GenBank/DDBJ databases">
        <title>Sequencing the genomes of 1000 actinobacteria strains.</title>
        <authorList>
            <person name="Klenk H.-P."/>
        </authorList>
    </citation>
    <scope>NUCLEOTIDE SEQUENCE [LARGE SCALE GENOMIC DNA]</scope>
    <source>
        <strain evidence="2 3">DSM 45511</strain>
    </source>
</reference>
<dbReference type="InterPro" id="IPR011251">
    <property type="entry name" value="Luciferase-like_dom"/>
</dbReference>
<proteinExistence type="predicted"/>
<evidence type="ECO:0000313" key="3">
    <source>
        <dbReference type="Proteomes" id="UP000319818"/>
    </source>
</evidence>
<dbReference type="SUPFAM" id="SSF51679">
    <property type="entry name" value="Bacterial luciferase-like"/>
    <property type="match status" value="1"/>
</dbReference>
<dbReference type="RefSeq" id="WP_142106699.1">
    <property type="nucleotide sequence ID" value="NZ_VFPH01000003.1"/>
</dbReference>
<evidence type="ECO:0000313" key="2">
    <source>
        <dbReference type="EMBL" id="TQM35344.1"/>
    </source>
</evidence>
<dbReference type="GO" id="GO:0016705">
    <property type="term" value="F:oxidoreductase activity, acting on paired donors, with incorporation or reduction of molecular oxygen"/>
    <property type="evidence" value="ECO:0007669"/>
    <property type="project" value="InterPro"/>
</dbReference>
<keyword evidence="2" id="KW-0560">Oxidoreductase</keyword>
<comment type="caution">
    <text evidence="2">The sequence shown here is derived from an EMBL/GenBank/DDBJ whole genome shotgun (WGS) entry which is preliminary data.</text>
</comment>